<sequence length="371" mass="40659">MAKNFKQQIAARNKQGAQQPSVPGVQENLIQRETAAAPAAAGGGHNLLSDIARPELIAGGQIVRVRLSEVYATEQVRPDEDFEESTLEGLSDTFSEVGILTPPRAFPRDKDGYRIWLGETRVRAARRRGDEFIDLYVGTPPDDDKKRLLGQLIENLHQSGLKPLATANSMLKLKNDWGMTGEQIAKSLGKPTAFVSKHMRLCDAPAVITSLLKDKITADVDLVYTLCQIYDAAPEEASRLATIARQEKLTRSQAKSVLDGIKGRKPKQAPKTKEKPQLTDDLKQDGEQHEPDNETLTGNAQTSADLHQADVVVPSSDVREGLPKVMVTLGQEHGHILLKVPAESDMIWVQFPSGERCVEAISLIVRGVKEA</sequence>
<evidence type="ECO:0000313" key="4">
    <source>
        <dbReference type="EMBL" id="AVF38171.1"/>
    </source>
</evidence>
<evidence type="ECO:0000256" key="2">
    <source>
        <dbReference type="SAM" id="MobiDB-lite"/>
    </source>
</evidence>
<dbReference type="InterPro" id="IPR013741">
    <property type="entry name" value="KorB_domain"/>
</dbReference>
<dbReference type="Gene3D" id="1.10.10.2830">
    <property type="match status" value="1"/>
</dbReference>
<dbReference type="SUPFAM" id="SSF109709">
    <property type="entry name" value="KorB DNA-binding domain-like"/>
    <property type="match status" value="1"/>
</dbReference>
<geneLocation type="plasmid" evidence="4 6">
    <name>unnamed3</name>
</geneLocation>
<keyword evidence="4" id="KW-0614">Plasmid</keyword>
<dbReference type="KEGG" id="rox:BV494_25155"/>
<gene>
    <name evidence="4" type="ORF">BV494_25155</name>
    <name evidence="5" type="ORF">BV494_25690</name>
</gene>
<dbReference type="AlphaFoldDB" id="A0A2L1UZ61"/>
<dbReference type="KEGG" id="rox:BV494_25690"/>
<dbReference type="GO" id="GO:0007059">
    <property type="term" value="P:chromosome segregation"/>
    <property type="evidence" value="ECO:0007669"/>
    <property type="project" value="TreeGrafter"/>
</dbReference>
<dbReference type="EMBL" id="CP019065">
    <property type="protein sequence ID" value="AVF38272.1"/>
    <property type="molecule type" value="Genomic_DNA"/>
</dbReference>
<dbReference type="Gene3D" id="3.90.1530.30">
    <property type="match status" value="1"/>
</dbReference>
<name>A0A2L1UZ61_9GAMM</name>
<dbReference type="SUPFAM" id="SSF110849">
    <property type="entry name" value="ParB/Sulfiredoxin"/>
    <property type="match status" value="1"/>
</dbReference>
<proteinExistence type="inferred from homology"/>
<dbReference type="GO" id="GO:0003677">
    <property type="term" value="F:DNA binding"/>
    <property type="evidence" value="ECO:0007669"/>
    <property type="project" value="InterPro"/>
</dbReference>
<dbReference type="Proteomes" id="UP000239197">
    <property type="component" value="Plasmid unnamed3"/>
</dbReference>
<comment type="similarity">
    <text evidence="1">Belongs to the ParB family.</text>
</comment>
<reference evidence="6" key="1">
    <citation type="submission" date="2017-01" db="EMBL/GenBank/DDBJ databases">
        <title>Genome sequence of Rouxiella sp. ERMR1:05.</title>
        <authorList>
            <person name="Kumar R."/>
            <person name="Singh D."/>
            <person name="Kumar S."/>
        </authorList>
    </citation>
    <scope>NUCLEOTIDE SEQUENCE [LARGE SCALE GENOMIC DNA]</scope>
    <source>
        <strain evidence="6">ERMR1:05</strain>
        <plasmid evidence="6">unnamed3</plasmid>
    </source>
</reference>
<keyword evidence="6" id="KW-1185">Reference proteome</keyword>
<protein>
    <recommendedName>
        <fullName evidence="3">ParB-like N-terminal domain-containing protein</fullName>
    </recommendedName>
</protein>
<evidence type="ECO:0000313" key="6">
    <source>
        <dbReference type="Proteomes" id="UP000239197"/>
    </source>
</evidence>
<feature type="region of interest" description="Disordered" evidence="2">
    <location>
        <begin position="1"/>
        <end position="23"/>
    </location>
</feature>
<evidence type="ECO:0000256" key="1">
    <source>
        <dbReference type="ARBA" id="ARBA00006295"/>
    </source>
</evidence>
<evidence type="ECO:0000259" key="3">
    <source>
        <dbReference type="SMART" id="SM00470"/>
    </source>
</evidence>
<accession>A0A2L1UZ61</accession>
<dbReference type="Pfam" id="PF08535">
    <property type="entry name" value="KorB"/>
    <property type="match status" value="1"/>
</dbReference>
<feature type="region of interest" description="Disordered" evidence="2">
    <location>
        <begin position="254"/>
        <end position="304"/>
    </location>
</feature>
<feature type="compositionally biased region" description="Polar residues" evidence="2">
    <location>
        <begin position="294"/>
        <end position="304"/>
    </location>
</feature>
<feature type="compositionally biased region" description="Basic and acidic residues" evidence="2">
    <location>
        <begin position="271"/>
        <end position="292"/>
    </location>
</feature>
<dbReference type="InterPro" id="IPR004437">
    <property type="entry name" value="ParB/RepB/Spo0J"/>
</dbReference>
<dbReference type="NCBIfam" id="TIGR00180">
    <property type="entry name" value="parB_part"/>
    <property type="match status" value="1"/>
</dbReference>
<dbReference type="RefSeq" id="WP_104925488.1">
    <property type="nucleotide sequence ID" value="NZ_CP019065.1"/>
</dbReference>
<feature type="domain" description="ParB-like N-terminal" evidence="3">
    <location>
        <begin position="63"/>
        <end position="156"/>
    </location>
</feature>
<reference evidence="4" key="3">
    <citation type="journal article" date="2022" name="Extremophiles">
        <title>Rahnella sikkimica sp. nov., a novel cold-tolerant bacterium isolated from the glacier of Sikkim Himalaya with plant growth-promoting properties.</title>
        <authorList>
            <person name="Kumar A."/>
            <person name="Le Fleche-Mateos A."/>
            <person name="Kumar R."/>
            <person name="Lomprez F."/>
            <person name="Fichenick F."/>
            <person name="Singh D."/>
            <person name="Grimont P.A.D."/>
            <person name="Kumar S."/>
        </authorList>
    </citation>
    <scope>NUCLEOTIDE SEQUENCE</scope>
    <source>
        <strain evidence="4">ERMR1:05</strain>
    </source>
</reference>
<organism evidence="4 6">
    <name type="scientific">Rahnella sikkimica</name>
    <dbReference type="NCBI Taxonomy" id="1805933"/>
    <lineage>
        <taxon>Bacteria</taxon>
        <taxon>Pseudomonadati</taxon>
        <taxon>Pseudomonadota</taxon>
        <taxon>Gammaproteobacteria</taxon>
        <taxon>Enterobacterales</taxon>
        <taxon>Yersiniaceae</taxon>
        <taxon>Rahnella</taxon>
    </lineage>
</organism>
<dbReference type="PANTHER" id="PTHR33375">
    <property type="entry name" value="CHROMOSOME-PARTITIONING PROTEIN PARB-RELATED"/>
    <property type="match status" value="1"/>
</dbReference>
<dbReference type="InterPro" id="IPR036086">
    <property type="entry name" value="ParB/Sulfiredoxin_sf"/>
</dbReference>
<dbReference type="SMART" id="SM00470">
    <property type="entry name" value="ParB"/>
    <property type="match status" value="1"/>
</dbReference>
<dbReference type="GO" id="GO:0005694">
    <property type="term" value="C:chromosome"/>
    <property type="evidence" value="ECO:0007669"/>
    <property type="project" value="TreeGrafter"/>
</dbReference>
<dbReference type="EMBL" id="CP019065">
    <property type="protein sequence ID" value="AVF38171.1"/>
    <property type="molecule type" value="Genomic_DNA"/>
</dbReference>
<dbReference type="OrthoDB" id="6626604at2"/>
<dbReference type="PANTHER" id="PTHR33375:SF1">
    <property type="entry name" value="CHROMOSOME-PARTITIONING PROTEIN PARB-RELATED"/>
    <property type="match status" value="1"/>
</dbReference>
<dbReference type="Pfam" id="PF02195">
    <property type="entry name" value="ParB_N"/>
    <property type="match status" value="1"/>
</dbReference>
<dbReference type="InterPro" id="IPR003115">
    <property type="entry name" value="ParB_N"/>
</dbReference>
<reference evidence="4" key="2">
    <citation type="submission" date="2017-01" db="EMBL/GenBank/DDBJ databases">
        <authorList>
            <person name="Kumar R."/>
            <person name="Singh D."/>
            <person name="Kumar S."/>
        </authorList>
    </citation>
    <scope>NUCLEOTIDE SEQUENCE</scope>
    <source>
        <strain evidence="4">ERMR1:05</strain>
        <plasmid evidence="4">unnamed3</plasmid>
    </source>
</reference>
<evidence type="ECO:0000313" key="5">
    <source>
        <dbReference type="EMBL" id="AVF38272.1"/>
    </source>
</evidence>
<dbReference type="InterPro" id="IPR050336">
    <property type="entry name" value="Chromosome_partition/occlusion"/>
</dbReference>